<evidence type="ECO:0000313" key="2">
    <source>
        <dbReference type="Proteomes" id="UP001302806"/>
    </source>
</evidence>
<evidence type="ECO:0000313" key="1">
    <source>
        <dbReference type="EMBL" id="WNH10861.1"/>
    </source>
</evidence>
<organism evidence="1 2">
    <name type="scientific">Thalassobellus suaedae</name>
    <dbReference type="NCBI Taxonomy" id="3074124"/>
    <lineage>
        <taxon>Bacteria</taxon>
        <taxon>Pseudomonadati</taxon>
        <taxon>Bacteroidota</taxon>
        <taxon>Flavobacteriia</taxon>
        <taxon>Flavobacteriales</taxon>
        <taxon>Flavobacteriaceae</taxon>
        <taxon>Thalassobellus</taxon>
    </lineage>
</organism>
<reference evidence="1 2" key="1">
    <citation type="submission" date="2023-09" db="EMBL/GenBank/DDBJ databases">
        <title>Thalassobella suaedae gen. nov., sp. nov., a marine bacterium of the family Flavobacteriaceae isolated from a halophyte Suaeda japonica.</title>
        <authorList>
            <person name="Lee S.Y."/>
            <person name="Hwang C.Y."/>
        </authorList>
    </citation>
    <scope>NUCLEOTIDE SEQUENCE [LARGE SCALE GENOMIC DNA]</scope>
    <source>
        <strain evidence="1 2">HL-DH14</strain>
    </source>
</reference>
<dbReference type="EMBL" id="CP134537">
    <property type="protein sequence ID" value="WNH10861.1"/>
    <property type="molecule type" value="Genomic_DNA"/>
</dbReference>
<sequence length="205" mass="24216">MYVTPEQSEKIHEDLLKNINQDYSEKFEFLKKLLTDDDWSFIIKSHSLIESLVTELIVNKIDENKLKAVIERIPLHGEIVSKISISKTYELIPSDQIKFLKNISEIRNNIVHKFENLNFTFETYLSNLDKNQKKNWKNSLIWKGMNDQIKNRIEQEVFQSPKIAIWLSISSFVNYSLLQINTLKGNKRIDLEAMETTKRILKDIK</sequence>
<accession>A0ABY9XYH5</accession>
<gene>
    <name evidence="1" type="ORF">RHP51_09600</name>
</gene>
<proteinExistence type="predicted"/>
<dbReference type="SUPFAM" id="SSF158668">
    <property type="entry name" value="MtlR-like"/>
    <property type="match status" value="1"/>
</dbReference>
<name>A0ABY9XYH5_9FLAO</name>
<evidence type="ECO:0008006" key="3">
    <source>
        <dbReference type="Google" id="ProtNLM"/>
    </source>
</evidence>
<dbReference type="Proteomes" id="UP001302806">
    <property type="component" value="Chromosome"/>
</dbReference>
<protein>
    <recommendedName>
        <fullName evidence="3">DUF4145 domain-containing protein</fullName>
    </recommendedName>
</protein>
<dbReference type="InterPro" id="IPR038026">
    <property type="entry name" value="MtlR-like_sf"/>
</dbReference>
<dbReference type="RefSeq" id="WP_415867082.1">
    <property type="nucleotide sequence ID" value="NZ_CP134537.1"/>
</dbReference>